<dbReference type="InterPro" id="IPR052534">
    <property type="entry name" value="Extracell_DNA_Util/SecSys_Comp"/>
</dbReference>
<dbReference type="PANTHER" id="PTHR40278:SF1">
    <property type="entry name" value="DNA UTILIZATION PROTEIN HOFN"/>
    <property type="match status" value="1"/>
</dbReference>
<accession>D9RZ96</accession>
<dbReference type="Proteomes" id="UP000000272">
    <property type="component" value="Chromosome"/>
</dbReference>
<evidence type="ECO:0000313" key="2">
    <source>
        <dbReference type="EMBL" id="ADL08650.1"/>
    </source>
</evidence>
<sequence>MVRSKPVLILISVLVLLFSAYSFLLVHTWLMENRLTEIEKQVTFYRQQVEAVKEAENKLNSLRQQKAELEKLAKGRQKRSELLITLTDAVPPEVWLTGLEVNGEQQVKITGRSLDLAAAGRFFFALKDQPFLENVRLESVQDVTGEETVLEFSITADLRQTNALAGKAKQ</sequence>
<dbReference type="Pfam" id="PF05137">
    <property type="entry name" value="PilN"/>
    <property type="match status" value="1"/>
</dbReference>
<organism evidence="2 3">
    <name type="scientific">Thermosediminibacter oceani (strain ATCC BAA-1034 / DSM 16646 / JW/IW-1228P)</name>
    <dbReference type="NCBI Taxonomy" id="555079"/>
    <lineage>
        <taxon>Bacteria</taxon>
        <taxon>Bacillati</taxon>
        <taxon>Bacillota</taxon>
        <taxon>Clostridia</taxon>
        <taxon>Thermosediminibacterales</taxon>
        <taxon>Thermosediminibacteraceae</taxon>
        <taxon>Thermosediminibacter</taxon>
    </lineage>
</organism>
<dbReference type="KEGG" id="toc:Toce_1921"/>
<evidence type="ECO:0000256" key="1">
    <source>
        <dbReference type="SAM" id="Coils"/>
    </source>
</evidence>
<feature type="coiled-coil region" evidence="1">
    <location>
        <begin position="35"/>
        <end position="79"/>
    </location>
</feature>
<dbReference type="InterPro" id="IPR007813">
    <property type="entry name" value="PilN"/>
</dbReference>
<keyword evidence="3" id="KW-1185">Reference proteome</keyword>
<proteinExistence type="predicted"/>
<gene>
    <name evidence="2" type="ordered locus">Toce_1921</name>
</gene>
<dbReference type="HOGENOM" id="CLU_1569936_0_0_9"/>
<dbReference type="STRING" id="555079.Toce_1921"/>
<protein>
    <submittedName>
        <fullName evidence="2">Fimbrial assembly family protein</fullName>
    </submittedName>
</protein>
<evidence type="ECO:0000313" key="3">
    <source>
        <dbReference type="Proteomes" id="UP000000272"/>
    </source>
</evidence>
<keyword evidence="1" id="KW-0175">Coiled coil</keyword>
<dbReference type="AlphaFoldDB" id="D9RZ96"/>
<dbReference type="PANTHER" id="PTHR40278">
    <property type="entry name" value="DNA UTILIZATION PROTEIN HOFN"/>
    <property type="match status" value="1"/>
</dbReference>
<name>D9RZ96_THEOJ</name>
<dbReference type="eggNOG" id="COG3166">
    <property type="taxonomic scope" value="Bacteria"/>
</dbReference>
<reference evidence="2 3" key="1">
    <citation type="journal article" date="2010" name="Stand. Genomic Sci.">
        <title>Complete genome sequence of Thermosediminibacter oceani type strain (JW/IW-1228P).</title>
        <authorList>
            <person name="Pitluck S."/>
            <person name="Yasawong M."/>
            <person name="Munk C."/>
            <person name="Nolan M."/>
            <person name="Lapidus A."/>
            <person name="Lucas S."/>
            <person name="Glavina Del Rio T."/>
            <person name="Tice H."/>
            <person name="Cheng J.F."/>
            <person name="Bruce D."/>
            <person name="Detter C."/>
            <person name="Tapia R."/>
            <person name="Han C."/>
            <person name="Goodwin L."/>
            <person name="Liolios K."/>
            <person name="Ivanova N."/>
            <person name="Mavromatis K."/>
            <person name="Mikhailova N."/>
            <person name="Pati A."/>
            <person name="Chen A."/>
            <person name="Palaniappan K."/>
            <person name="Land M."/>
            <person name="Hauser L."/>
            <person name="Chang Y.J."/>
            <person name="Jeffries C.D."/>
            <person name="Rohde M."/>
            <person name="Spring S."/>
            <person name="Sikorski J."/>
            <person name="Goker M."/>
            <person name="Woyke T."/>
            <person name="Bristow J."/>
            <person name="Eisen J.A."/>
            <person name="Markowitz V."/>
            <person name="Hugenholtz P."/>
            <person name="Kyrpides N.C."/>
            <person name="Klenk H.P."/>
        </authorList>
    </citation>
    <scope>NUCLEOTIDE SEQUENCE [LARGE SCALE GENOMIC DNA]</scope>
    <source>
        <strain evidence="3">ATCC BAA-1034 / DSM 16646 / JW/IW-1228P</strain>
    </source>
</reference>
<dbReference type="EMBL" id="CP002131">
    <property type="protein sequence ID" value="ADL08650.1"/>
    <property type="molecule type" value="Genomic_DNA"/>
</dbReference>